<evidence type="ECO:0000256" key="5">
    <source>
        <dbReference type="ARBA" id="ARBA00023110"/>
    </source>
</evidence>
<organism evidence="9 10">
    <name type="scientific">Orbilia oligospora</name>
    <name type="common">Nematode-trapping fungus</name>
    <name type="synonym">Arthrobotrys oligospora</name>
    <dbReference type="NCBI Taxonomy" id="2813651"/>
    <lineage>
        <taxon>Eukaryota</taxon>
        <taxon>Fungi</taxon>
        <taxon>Dikarya</taxon>
        <taxon>Ascomycota</taxon>
        <taxon>Pezizomycotina</taxon>
        <taxon>Orbiliomycetes</taxon>
        <taxon>Orbiliales</taxon>
        <taxon>Orbiliaceae</taxon>
        <taxon>Orbilia</taxon>
    </lineage>
</organism>
<evidence type="ECO:0000313" key="9">
    <source>
        <dbReference type="EMBL" id="KAF3100414.1"/>
    </source>
</evidence>
<keyword evidence="7" id="KW-1133">Transmembrane helix</keyword>
<keyword evidence="3" id="KW-0863">Zinc-finger</keyword>
<sequence length="472" mass="53130">MGTRRMHATSTTPCTLSSRSSSPDGILRTPSTISSRNSSSDTASRTPYTLSSGNFSSGVVVGLAKQRLNQERDDAVAAREKSRREGKLVSATENLLLWGVVVPFPRFPWIRAGLVSQPDRAFSVGLEQYSVIRGLLLVFEFCLIAVISAVFTGVLVIFGASEVKGKPQSWGEEVLISLGLARRPIHIEYVWGFTNLCIQLGFETLYYHIRILGVKGRRDIARERHDKETTDLEQAKPDEIISLDTACRFVAHGLVGFITLVLNSALGAISRGVEVLYLTTFLFILMLRVSNLIVDDIITQKHRAGGWINWFRSFIIPNRRYYTWAGLEANVNRIQLDPMYQELKCPLTQSLIVDPVRSTLSGQVYERHAVMRWVRENGTDPILRGERVTALDYIPAPVAKGYAQYFAQSLGAKLVLSEPEFPIRSRGYWQHIILDCGGFVYIRRGRMTIIFGLEKTITIPRSIIDIYIFVYF</sequence>
<evidence type="ECO:0000259" key="8">
    <source>
        <dbReference type="SMART" id="SM00504"/>
    </source>
</evidence>
<evidence type="ECO:0000256" key="2">
    <source>
        <dbReference type="ARBA" id="ARBA00022723"/>
    </source>
</evidence>
<dbReference type="SMART" id="SM00504">
    <property type="entry name" value="Ubox"/>
    <property type="match status" value="1"/>
</dbReference>
<dbReference type="Gene3D" id="3.30.40.10">
    <property type="entry name" value="Zinc/RING finger domain, C3HC4 (zinc finger)"/>
    <property type="match status" value="1"/>
</dbReference>
<dbReference type="GO" id="GO:0004842">
    <property type="term" value="F:ubiquitin-protein transferase activity"/>
    <property type="evidence" value="ECO:0007669"/>
    <property type="project" value="InterPro"/>
</dbReference>
<dbReference type="EMBL" id="WIQW01000026">
    <property type="protein sequence ID" value="KAF3100414.1"/>
    <property type="molecule type" value="Genomic_DNA"/>
</dbReference>
<feature type="region of interest" description="Disordered" evidence="6">
    <location>
        <begin position="1"/>
        <end position="49"/>
    </location>
</feature>
<dbReference type="Proteomes" id="UP000475325">
    <property type="component" value="Unassembled WGS sequence"/>
</dbReference>
<dbReference type="InterPro" id="IPR003613">
    <property type="entry name" value="Ubox_domain"/>
</dbReference>
<dbReference type="GO" id="GO:0016567">
    <property type="term" value="P:protein ubiquitination"/>
    <property type="evidence" value="ECO:0007669"/>
    <property type="project" value="InterPro"/>
</dbReference>
<evidence type="ECO:0000313" key="10">
    <source>
        <dbReference type="Proteomes" id="UP000475325"/>
    </source>
</evidence>
<keyword evidence="2" id="KW-0479">Metal-binding</keyword>
<feature type="compositionally biased region" description="Low complexity" evidence="6">
    <location>
        <begin position="28"/>
        <end position="49"/>
    </location>
</feature>
<dbReference type="Pfam" id="PF11789">
    <property type="entry name" value="zf-Nse"/>
    <property type="match status" value="1"/>
</dbReference>
<feature type="transmembrane region" description="Helical" evidence="7">
    <location>
        <begin position="135"/>
        <end position="160"/>
    </location>
</feature>
<feature type="compositionally biased region" description="Polar residues" evidence="6">
    <location>
        <begin position="8"/>
        <end position="23"/>
    </location>
</feature>
<dbReference type="InterPro" id="IPR004181">
    <property type="entry name" value="Znf_MIZ"/>
</dbReference>
<dbReference type="InterPro" id="IPR013083">
    <property type="entry name" value="Znf_RING/FYVE/PHD"/>
</dbReference>
<keyword evidence="7" id="KW-0472">Membrane</keyword>
<gene>
    <name evidence="9" type="ORF">TWF102_005293</name>
</gene>
<evidence type="ECO:0000256" key="1">
    <source>
        <dbReference type="ARBA" id="ARBA00013194"/>
    </source>
</evidence>
<feature type="transmembrane region" description="Helical" evidence="7">
    <location>
        <begin position="189"/>
        <end position="209"/>
    </location>
</feature>
<dbReference type="AlphaFoldDB" id="A0A7C8N8V7"/>
<feature type="transmembrane region" description="Helical" evidence="7">
    <location>
        <begin position="249"/>
        <end position="269"/>
    </location>
</feature>
<dbReference type="GO" id="GO:0003755">
    <property type="term" value="F:peptidyl-prolyl cis-trans isomerase activity"/>
    <property type="evidence" value="ECO:0007669"/>
    <property type="project" value="UniProtKB-KW"/>
</dbReference>
<dbReference type="CDD" id="cd16453">
    <property type="entry name" value="RING-Ubox"/>
    <property type="match status" value="1"/>
</dbReference>
<evidence type="ECO:0000256" key="7">
    <source>
        <dbReference type="SAM" id="Phobius"/>
    </source>
</evidence>
<feature type="domain" description="U-box" evidence="8">
    <location>
        <begin position="342"/>
        <end position="406"/>
    </location>
</feature>
<proteinExistence type="predicted"/>
<feature type="transmembrane region" description="Helical" evidence="7">
    <location>
        <begin position="275"/>
        <end position="294"/>
    </location>
</feature>
<evidence type="ECO:0000256" key="6">
    <source>
        <dbReference type="SAM" id="MobiDB-lite"/>
    </source>
</evidence>
<keyword evidence="7" id="KW-0812">Transmembrane</keyword>
<comment type="caution">
    <text evidence="9">The sequence shown here is derived from an EMBL/GenBank/DDBJ whole genome shotgun (WGS) entry which is preliminary data.</text>
</comment>
<dbReference type="SUPFAM" id="SSF57850">
    <property type="entry name" value="RING/U-box"/>
    <property type="match status" value="1"/>
</dbReference>
<evidence type="ECO:0000256" key="4">
    <source>
        <dbReference type="ARBA" id="ARBA00022833"/>
    </source>
</evidence>
<reference evidence="9 10" key="1">
    <citation type="submission" date="2019-06" db="EMBL/GenBank/DDBJ databases">
        <authorList>
            <person name="Palmer J.M."/>
        </authorList>
    </citation>
    <scope>NUCLEOTIDE SEQUENCE [LARGE SCALE GENOMIC DNA]</scope>
    <source>
        <strain evidence="9 10">TWF102</strain>
    </source>
</reference>
<keyword evidence="5" id="KW-0413">Isomerase</keyword>
<accession>A0A7C8N8V7</accession>
<protein>
    <recommendedName>
        <fullName evidence="1">peptidylprolyl isomerase</fullName>
        <ecNumber evidence="1">5.2.1.8</ecNumber>
    </recommendedName>
</protein>
<name>A0A7C8N8V7_ORBOL</name>
<dbReference type="EC" id="5.2.1.8" evidence="1"/>
<keyword evidence="5" id="KW-0697">Rotamase</keyword>
<keyword evidence="4" id="KW-0862">Zinc</keyword>
<evidence type="ECO:0000256" key="3">
    <source>
        <dbReference type="ARBA" id="ARBA00022771"/>
    </source>
</evidence>
<dbReference type="GO" id="GO:0008270">
    <property type="term" value="F:zinc ion binding"/>
    <property type="evidence" value="ECO:0007669"/>
    <property type="project" value="UniProtKB-KW"/>
</dbReference>